<comment type="caution">
    <text evidence="3">The sequence shown here is derived from an EMBL/GenBank/DDBJ whole genome shotgun (WGS) entry which is preliminary data.</text>
</comment>
<name>A0A815CBZ3_ADIRI</name>
<organism evidence="3 4">
    <name type="scientific">Adineta ricciae</name>
    <name type="common">Rotifer</name>
    <dbReference type="NCBI Taxonomy" id="249248"/>
    <lineage>
        <taxon>Eukaryota</taxon>
        <taxon>Metazoa</taxon>
        <taxon>Spiralia</taxon>
        <taxon>Gnathifera</taxon>
        <taxon>Rotifera</taxon>
        <taxon>Eurotatoria</taxon>
        <taxon>Bdelloidea</taxon>
        <taxon>Adinetida</taxon>
        <taxon>Adinetidae</taxon>
        <taxon>Adineta</taxon>
    </lineage>
</organism>
<evidence type="ECO:0000256" key="1">
    <source>
        <dbReference type="SAM" id="SignalP"/>
    </source>
</evidence>
<reference evidence="3" key="1">
    <citation type="submission" date="2021-02" db="EMBL/GenBank/DDBJ databases">
        <authorList>
            <person name="Nowell W R."/>
        </authorList>
    </citation>
    <scope>NUCLEOTIDE SEQUENCE</scope>
</reference>
<dbReference type="Proteomes" id="UP000663828">
    <property type="component" value="Unassembled WGS sequence"/>
</dbReference>
<accession>A0A815CBZ3</accession>
<dbReference type="PROSITE" id="PS50060">
    <property type="entry name" value="MAM_2"/>
    <property type="match status" value="1"/>
</dbReference>
<sequence>MSRLFHIFTVLLSLCILCRSQILNFHCDFDTKLDGDCLFTATNGGNKMTLDQGPNPAGKPKQPLSDAKAVISLTDPDNQPCNFPYKYGGADIYFCRRSSNGTYSCPTDADVGRCKAAKVTKSTSTTQCFDFYYYITEATGNAKIEVSWEGNGDLDEIVIVEADPAENKWQHSRMTFTVPPSTSTYDISLRIMRDSGVFGFAFAFDEIKIYDASCGNIENYTIVEPTTSVPIVVRIRLD</sequence>
<protein>
    <recommendedName>
        <fullName evidence="2">MAM domain-containing protein</fullName>
    </recommendedName>
</protein>
<proteinExistence type="predicted"/>
<gene>
    <name evidence="3" type="ORF">XAT740_LOCUS27870</name>
</gene>
<feature type="domain" description="MAM" evidence="2">
    <location>
        <begin position="25"/>
        <end position="216"/>
    </location>
</feature>
<evidence type="ECO:0000313" key="4">
    <source>
        <dbReference type="Proteomes" id="UP000663828"/>
    </source>
</evidence>
<dbReference type="Pfam" id="PF00629">
    <property type="entry name" value="MAM"/>
    <property type="match status" value="1"/>
</dbReference>
<dbReference type="EMBL" id="CAJNOR010002350">
    <property type="protein sequence ID" value="CAF1281997.1"/>
    <property type="molecule type" value="Genomic_DNA"/>
</dbReference>
<dbReference type="AlphaFoldDB" id="A0A815CBZ3"/>
<keyword evidence="4" id="KW-1185">Reference proteome</keyword>
<dbReference type="InterPro" id="IPR000998">
    <property type="entry name" value="MAM_dom"/>
</dbReference>
<evidence type="ECO:0000259" key="2">
    <source>
        <dbReference type="PROSITE" id="PS50060"/>
    </source>
</evidence>
<dbReference type="Gene3D" id="2.60.120.200">
    <property type="match status" value="1"/>
</dbReference>
<feature type="chain" id="PRO_5033032384" description="MAM domain-containing protein" evidence="1">
    <location>
        <begin position="21"/>
        <end position="238"/>
    </location>
</feature>
<keyword evidence="1" id="KW-0732">Signal</keyword>
<evidence type="ECO:0000313" key="3">
    <source>
        <dbReference type="EMBL" id="CAF1281997.1"/>
    </source>
</evidence>
<dbReference type="GO" id="GO:0016020">
    <property type="term" value="C:membrane"/>
    <property type="evidence" value="ECO:0007669"/>
    <property type="project" value="InterPro"/>
</dbReference>
<feature type="signal peptide" evidence="1">
    <location>
        <begin position="1"/>
        <end position="20"/>
    </location>
</feature>